<organism evidence="2 3">
    <name type="scientific">Lentinula detonsa</name>
    <dbReference type="NCBI Taxonomy" id="2804962"/>
    <lineage>
        <taxon>Eukaryota</taxon>
        <taxon>Fungi</taxon>
        <taxon>Dikarya</taxon>
        <taxon>Basidiomycota</taxon>
        <taxon>Agaricomycotina</taxon>
        <taxon>Agaricomycetes</taxon>
        <taxon>Agaricomycetidae</taxon>
        <taxon>Agaricales</taxon>
        <taxon>Marasmiineae</taxon>
        <taxon>Omphalotaceae</taxon>
        <taxon>Lentinula</taxon>
    </lineage>
</organism>
<protein>
    <submittedName>
        <fullName evidence="2">Uncharacterized protein</fullName>
    </submittedName>
</protein>
<evidence type="ECO:0000256" key="1">
    <source>
        <dbReference type="SAM" id="MobiDB-lite"/>
    </source>
</evidence>
<proteinExistence type="predicted"/>
<evidence type="ECO:0000313" key="3">
    <source>
        <dbReference type="Proteomes" id="UP001163850"/>
    </source>
</evidence>
<dbReference type="Proteomes" id="UP001163850">
    <property type="component" value="Unassembled WGS sequence"/>
</dbReference>
<name>A0AA38UW72_9AGAR</name>
<evidence type="ECO:0000313" key="2">
    <source>
        <dbReference type="EMBL" id="KAJ3987206.1"/>
    </source>
</evidence>
<accession>A0AA38UW72</accession>
<dbReference type="AlphaFoldDB" id="A0AA38UW72"/>
<gene>
    <name evidence="2" type="ORF">F5890DRAFT_1551609</name>
</gene>
<reference evidence="2" key="1">
    <citation type="submission" date="2022-08" db="EMBL/GenBank/DDBJ databases">
        <authorList>
            <consortium name="DOE Joint Genome Institute"/>
            <person name="Min B."/>
            <person name="Riley R."/>
            <person name="Sierra-Patev S."/>
            <person name="Naranjo-Ortiz M."/>
            <person name="Looney B."/>
            <person name="Konkel Z."/>
            <person name="Slot J.C."/>
            <person name="Sakamoto Y."/>
            <person name="Steenwyk J.L."/>
            <person name="Rokas A."/>
            <person name="Carro J."/>
            <person name="Camarero S."/>
            <person name="Ferreira P."/>
            <person name="Molpeceres G."/>
            <person name="Ruiz-Duenas F.J."/>
            <person name="Serrano A."/>
            <person name="Henrissat B."/>
            <person name="Drula E."/>
            <person name="Hughes K.W."/>
            <person name="Mata J.L."/>
            <person name="Ishikawa N.K."/>
            <person name="Vargas-Isla R."/>
            <person name="Ushijima S."/>
            <person name="Smith C.A."/>
            <person name="Ahrendt S."/>
            <person name="Andreopoulos W."/>
            <person name="He G."/>
            <person name="Labutti K."/>
            <person name="Lipzen A."/>
            <person name="Ng V."/>
            <person name="Sandor L."/>
            <person name="Barry K."/>
            <person name="Martinez A.T."/>
            <person name="Xiao Y."/>
            <person name="Gibbons J.G."/>
            <person name="Terashima K."/>
            <person name="Hibbett D.S."/>
            <person name="Grigoriev I.V."/>
        </authorList>
    </citation>
    <scope>NUCLEOTIDE SEQUENCE</scope>
    <source>
        <strain evidence="2">TFB7829</strain>
    </source>
</reference>
<comment type="caution">
    <text evidence="2">The sequence shown here is derived from an EMBL/GenBank/DDBJ whole genome shotgun (WGS) entry which is preliminary data.</text>
</comment>
<feature type="region of interest" description="Disordered" evidence="1">
    <location>
        <begin position="24"/>
        <end position="124"/>
    </location>
</feature>
<feature type="compositionally biased region" description="Polar residues" evidence="1">
    <location>
        <begin position="24"/>
        <end position="39"/>
    </location>
</feature>
<dbReference type="EMBL" id="MU801927">
    <property type="protein sequence ID" value="KAJ3987206.1"/>
    <property type="molecule type" value="Genomic_DNA"/>
</dbReference>
<feature type="compositionally biased region" description="Low complexity" evidence="1">
    <location>
        <begin position="93"/>
        <end position="111"/>
    </location>
</feature>
<sequence length="405" mass="45246">MPTFGPFNHESLIESLGKSLDVNTASSTVPKRQSLSSSLCLPDRLPNSSFIQREAEKAGPKAILRQLRRSPSPSSSEADDDFESEDGSHTRDPSSASTQSTSPSNSPSQPNHLPNHIQNSNSSWKDPQPFEVLRAVERKDVVYLMEIRDRAFHLLLRKWGDVTPLLHAMRIGKSHRDVAIILLGSFSRYINHLDDSELQKPRTKTVLKALRANLKLAIDVGLAKSQSDLTASFLQTLIMSEGEKWIHAQTSNVMIALRAGIAGEPVKTADAAVRKFATRELGKAELIASLEDYIANAASDLLLLAAWSLALESIQGESIPVLIYTNRCGYFDNAFIQISYFARDDRVYKAFVERLEKNEKVIRQSLSRRLKWQLRVLKAVLEGRTITFRRKVEVLAEELDQGEGV</sequence>